<dbReference type="Gene3D" id="3.30.450.20">
    <property type="entry name" value="PAS domain"/>
    <property type="match status" value="4"/>
</dbReference>
<evidence type="ECO:0000256" key="1">
    <source>
        <dbReference type="ARBA" id="ARBA00000085"/>
    </source>
</evidence>
<evidence type="ECO:0000256" key="5">
    <source>
        <dbReference type="ARBA" id="ARBA00022741"/>
    </source>
</evidence>
<dbReference type="PRINTS" id="PR00344">
    <property type="entry name" value="BCTRLSENSOR"/>
</dbReference>
<evidence type="ECO:0000256" key="7">
    <source>
        <dbReference type="ARBA" id="ARBA00022840"/>
    </source>
</evidence>
<dbReference type="SMART" id="SM00387">
    <property type="entry name" value="HATPase_c"/>
    <property type="match status" value="1"/>
</dbReference>
<keyword evidence="7" id="KW-0067">ATP-binding</keyword>
<dbReference type="InterPro" id="IPR001789">
    <property type="entry name" value="Sig_transdc_resp-reg_receiver"/>
</dbReference>
<dbReference type="InterPro" id="IPR036890">
    <property type="entry name" value="HATPase_C_sf"/>
</dbReference>
<dbReference type="SUPFAM" id="SSF47384">
    <property type="entry name" value="Homodimeric domain of signal transducing histidine kinase"/>
    <property type="match status" value="1"/>
</dbReference>
<evidence type="ECO:0000256" key="8">
    <source>
        <dbReference type="ARBA" id="ARBA00023012"/>
    </source>
</evidence>
<evidence type="ECO:0000256" key="3">
    <source>
        <dbReference type="ARBA" id="ARBA00022553"/>
    </source>
</evidence>
<evidence type="ECO:0000313" key="17">
    <source>
        <dbReference type="Proteomes" id="UP000219281"/>
    </source>
</evidence>
<dbReference type="SMART" id="SM00448">
    <property type="entry name" value="REC"/>
    <property type="match status" value="1"/>
</dbReference>
<dbReference type="SUPFAM" id="SSF55874">
    <property type="entry name" value="ATPase domain of HSP90 chaperone/DNA topoisomerase II/histidine kinase"/>
    <property type="match status" value="1"/>
</dbReference>
<dbReference type="SMART" id="SM00086">
    <property type="entry name" value="PAC"/>
    <property type="match status" value="3"/>
</dbReference>
<comment type="catalytic activity">
    <reaction evidence="1">
        <text>ATP + protein L-histidine = ADP + protein N-phospho-L-histidine.</text>
        <dbReference type="EC" id="2.7.13.3"/>
    </reaction>
</comment>
<keyword evidence="3 11" id="KW-0597">Phosphoprotein</keyword>
<dbReference type="PROSITE" id="PS50109">
    <property type="entry name" value="HIS_KIN"/>
    <property type="match status" value="1"/>
</dbReference>
<dbReference type="Pfam" id="PF08447">
    <property type="entry name" value="PAS_3"/>
    <property type="match status" value="2"/>
</dbReference>
<dbReference type="Pfam" id="PF08448">
    <property type="entry name" value="PAS_4"/>
    <property type="match status" value="2"/>
</dbReference>
<evidence type="ECO:0000256" key="6">
    <source>
        <dbReference type="ARBA" id="ARBA00022777"/>
    </source>
</evidence>
<keyword evidence="4" id="KW-0808">Transferase</keyword>
<accession>A0A285ZSL8</accession>
<dbReference type="SMART" id="SM00388">
    <property type="entry name" value="HisKA"/>
    <property type="match status" value="1"/>
</dbReference>
<feature type="domain" description="PAS" evidence="14">
    <location>
        <begin position="289"/>
        <end position="359"/>
    </location>
</feature>
<dbReference type="NCBIfam" id="TIGR00229">
    <property type="entry name" value="sensory_box"/>
    <property type="match status" value="2"/>
</dbReference>
<dbReference type="Pfam" id="PF00072">
    <property type="entry name" value="Response_reg"/>
    <property type="match status" value="1"/>
</dbReference>
<dbReference type="SMART" id="SM00091">
    <property type="entry name" value="PAS"/>
    <property type="match status" value="3"/>
</dbReference>
<dbReference type="FunFam" id="3.30.565.10:FF:000010">
    <property type="entry name" value="Sensor histidine kinase RcsC"/>
    <property type="match status" value="1"/>
</dbReference>
<dbReference type="InterPro" id="IPR035965">
    <property type="entry name" value="PAS-like_dom_sf"/>
</dbReference>
<dbReference type="PANTHER" id="PTHR45339:SF1">
    <property type="entry name" value="HYBRID SIGNAL TRANSDUCTION HISTIDINE KINASE J"/>
    <property type="match status" value="1"/>
</dbReference>
<dbReference type="CDD" id="cd16922">
    <property type="entry name" value="HATPase_EvgS-ArcB-TorS-like"/>
    <property type="match status" value="1"/>
</dbReference>
<dbReference type="PROSITE" id="PS50113">
    <property type="entry name" value="PAC"/>
    <property type="match status" value="1"/>
</dbReference>
<dbReference type="PROSITE" id="PS50110">
    <property type="entry name" value="RESPONSE_REGULATORY"/>
    <property type="match status" value="1"/>
</dbReference>
<gene>
    <name evidence="16" type="ORF">SAMN06297358_0779</name>
</gene>
<dbReference type="InterPro" id="IPR011006">
    <property type="entry name" value="CheY-like_superfamily"/>
</dbReference>
<feature type="domain" description="Histidine kinase" evidence="12">
    <location>
        <begin position="682"/>
        <end position="903"/>
    </location>
</feature>
<evidence type="ECO:0000256" key="10">
    <source>
        <dbReference type="ARBA" id="ARBA00068150"/>
    </source>
</evidence>
<feature type="domain" description="PAC" evidence="15">
    <location>
        <begin position="487"/>
        <end position="538"/>
    </location>
</feature>
<dbReference type="InterPro" id="IPR013656">
    <property type="entry name" value="PAS_4"/>
</dbReference>
<organism evidence="16 17">
    <name type="scientific">Pedobacter xixiisoli</name>
    <dbReference type="NCBI Taxonomy" id="1476464"/>
    <lineage>
        <taxon>Bacteria</taxon>
        <taxon>Pseudomonadati</taxon>
        <taxon>Bacteroidota</taxon>
        <taxon>Sphingobacteriia</taxon>
        <taxon>Sphingobacteriales</taxon>
        <taxon>Sphingobacteriaceae</taxon>
        <taxon>Pedobacter</taxon>
    </lineage>
</organism>
<dbReference type="RefSeq" id="WP_097128897.1">
    <property type="nucleotide sequence ID" value="NZ_OCMT01000001.1"/>
</dbReference>
<dbReference type="GO" id="GO:0005524">
    <property type="term" value="F:ATP binding"/>
    <property type="evidence" value="ECO:0007669"/>
    <property type="project" value="UniProtKB-KW"/>
</dbReference>
<dbReference type="InterPro" id="IPR000700">
    <property type="entry name" value="PAS-assoc_C"/>
</dbReference>
<dbReference type="CDD" id="cd17546">
    <property type="entry name" value="REC_hyHK_CKI1_RcsC-like"/>
    <property type="match status" value="1"/>
</dbReference>
<evidence type="ECO:0000256" key="4">
    <source>
        <dbReference type="ARBA" id="ARBA00022679"/>
    </source>
</evidence>
<dbReference type="InterPro" id="IPR013655">
    <property type="entry name" value="PAS_fold_3"/>
</dbReference>
<keyword evidence="8" id="KW-0902">Two-component regulatory system</keyword>
<keyword evidence="6" id="KW-0418">Kinase</keyword>
<dbReference type="SUPFAM" id="SSF55781">
    <property type="entry name" value="GAF domain-like"/>
    <property type="match status" value="1"/>
</dbReference>
<dbReference type="EC" id="2.7.13.3" evidence="2"/>
<evidence type="ECO:0000313" key="16">
    <source>
        <dbReference type="EMBL" id="SOD12654.1"/>
    </source>
</evidence>
<dbReference type="InterPro" id="IPR004358">
    <property type="entry name" value="Sig_transdc_His_kin-like_C"/>
</dbReference>
<dbReference type="InterPro" id="IPR003661">
    <property type="entry name" value="HisK_dim/P_dom"/>
</dbReference>
<dbReference type="InterPro" id="IPR005467">
    <property type="entry name" value="His_kinase_dom"/>
</dbReference>
<dbReference type="EMBL" id="OCMT01000001">
    <property type="protein sequence ID" value="SOD12654.1"/>
    <property type="molecule type" value="Genomic_DNA"/>
</dbReference>
<name>A0A285ZSL8_9SPHI</name>
<dbReference type="Pfam" id="PF02518">
    <property type="entry name" value="HATPase_c"/>
    <property type="match status" value="1"/>
</dbReference>
<proteinExistence type="predicted"/>
<protein>
    <recommendedName>
        <fullName evidence="10">Sensory/regulatory protein RpfC</fullName>
        <ecNumber evidence="2">2.7.13.3</ecNumber>
    </recommendedName>
</protein>
<feature type="modified residue" description="4-aspartylphosphate" evidence="11">
    <location>
        <position position="985"/>
    </location>
</feature>
<evidence type="ECO:0000256" key="11">
    <source>
        <dbReference type="PROSITE-ProRule" id="PRU00169"/>
    </source>
</evidence>
<evidence type="ECO:0000259" key="13">
    <source>
        <dbReference type="PROSITE" id="PS50110"/>
    </source>
</evidence>
<dbReference type="InterPro" id="IPR003594">
    <property type="entry name" value="HATPase_dom"/>
</dbReference>
<dbReference type="InterPro" id="IPR000014">
    <property type="entry name" value="PAS"/>
</dbReference>
<reference evidence="17" key="1">
    <citation type="submission" date="2017-09" db="EMBL/GenBank/DDBJ databases">
        <authorList>
            <person name="Varghese N."/>
            <person name="Submissions S."/>
        </authorList>
    </citation>
    <scope>NUCLEOTIDE SEQUENCE [LARGE SCALE GENOMIC DNA]</scope>
    <source>
        <strain evidence="17">CGMCC 1.12803</strain>
    </source>
</reference>
<dbReference type="InterPro" id="IPR001610">
    <property type="entry name" value="PAC"/>
</dbReference>
<dbReference type="AlphaFoldDB" id="A0A285ZSL8"/>
<evidence type="ECO:0000256" key="9">
    <source>
        <dbReference type="ARBA" id="ARBA00064003"/>
    </source>
</evidence>
<evidence type="ECO:0000259" key="15">
    <source>
        <dbReference type="PROSITE" id="PS50113"/>
    </source>
</evidence>
<dbReference type="InterPro" id="IPR036097">
    <property type="entry name" value="HisK_dim/P_sf"/>
</dbReference>
<dbReference type="Gene3D" id="3.30.565.10">
    <property type="entry name" value="Histidine kinase-like ATPase, C-terminal domain"/>
    <property type="match status" value="1"/>
</dbReference>
<evidence type="ECO:0000259" key="14">
    <source>
        <dbReference type="PROSITE" id="PS50112"/>
    </source>
</evidence>
<feature type="domain" description="Response regulatory" evidence="13">
    <location>
        <begin position="934"/>
        <end position="1052"/>
    </location>
</feature>
<dbReference type="Proteomes" id="UP000219281">
    <property type="component" value="Unassembled WGS sequence"/>
</dbReference>
<dbReference type="SUPFAM" id="SSF55785">
    <property type="entry name" value="PYP-like sensor domain (PAS domain)"/>
    <property type="match status" value="4"/>
</dbReference>
<dbReference type="CDD" id="cd00130">
    <property type="entry name" value="PAS"/>
    <property type="match status" value="2"/>
</dbReference>
<evidence type="ECO:0000256" key="2">
    <source>
        <dbReference type="ARBA" id="ARBA00012438"/>
    </source>
</evidence>
<dbReference type="CDD" id="cd00082">
    <property type="entry name" value="HisKA"/>
    <property type="match status" value="1"/>
</dbReference>
<feature type="domain" description="PAS" evidence="14">
    <location>
        <begin position="167"/>
        <end position="237"/>
    </location>
</feature>
<keyword evidence="17" id="KW-1185">Reference proteome</keyword>
<dbReference type="PROSITE" id="PS50112">
    <property type="entry name" value="PAS"/>
    <property type="match status" value="2"/>
</dbReference>
<sequence length="1055" mass="118520">MKNNINISTTTEKINFPSLLSAYKIIGTANEEEFDRIAKLASIVCSTPIALISFADTQRHWFKSKIGIQLNEVPIELDLFNDLKTKEVSEFSLDDDWQSKRALAIPEIADIRFYAGYPLIDAEGVAFGTLTVMDYRSRSLNKEQRTALGLLAESLMTLLLERKNKEDLSSFEKLFELSGDMLSWIGADGLFKKANPALLDMVGLTQEQMCAISLFEFMHPDDHEHAMTYLERIKAGESVVKFIFRGKHKTGEYRYVQCTCSPDPESGQFFTLARDVTQEVLKDKQIEESEARFRTVFEGSQSMIATHDLDGTLLSLNPAGAAMLGFNADEIKDKTLFDVFPSTEWERLRTYLEAIAIDGKRQNQLTFNLPNGDRRSIIFNHLLHLSAKGDRYVISNGTDITERYLIEKELELARNMLEETSSVAGIGGWQLNVEKQQLHWSTITKDIHGVPQSYEPTLESAIHFYTESSRELIQTAVDAAMKDNKKWDLELQITTAQGKTIWVRALGKAEFENGVCKRLYGTFQDIDEKKTIQLEMQKSQAILSAFVQHTPVAVAMLDKQMNYIAASNRWISDFSLEDSFALGKSYYELFPTLSDEAKARHQRVLAGALEASAEDKTTLADFAKVRHVAWEMRPWFEFDDAIGGMMISAQDVSDLVEQREEIKKAKLIADDANRAKSEFLANMSHEIRTPLNGVIGFSDLLQKTELSTTQQQYVSIVNQSASALLTLIDDVLDFSKIEAGKLELDIEPCDIVEVAHQAADILTYQVQKKGLQMKLGLADDLPKTVLADGSRLKQVLLNLLSNASKFTEEGSIELDVALQFATATEVTLRFSVHDTGIGIRKEHQHKIFDAFTQEERYTAKRYGGTGLGLSISNKLLAMMGSKLQLESELEKGSIFFFDLKLPLAKSSKKPDRVDMKFNLDKQQTIDSLMGSKLHILVAEDNAINMMLTAAMLNRIVPNAQLTKVTNGKEALEACKLSMPDLILMDLQMPLMNGYEATNEIRQLEKGNTVPVIALTASHTMNEVDKSKKNGMNDFIAKPIVEKTFSAAILKWIKKD</sequence>
<dbReference type="Gene3D" id="3.40.50.2300">
    <property type="match status" value="1"/>
</dbReference>
<dbReference type="OrthoDB" id="9811889at2"/>
<dbReference type="FunFam" id="1.10.287.130:FF:000002">
    <property type="entry name" value="Two-component osmosensing histidine kinase"/>
    <property type="match status" value="1"/>
</dbReference>
<dbReference type="PANTHER" id="PTHR45339">
    <property type="entry name" value="HYBRID SIGNAL TRANSDUCTION HISTIDINE KINASE J"/>
    <property type="match status" value="1"/>
</dbReference>
<dbReference type="SUPFAM" id="SSF52172">
    <property type="entry name" value="CheY-like"/>
    <property type="match status" value="1"/>
</dbReference>
<evidence type="ECO:0000259" key="12">
    <source>
        <dbReference type="PROSITE" id="PS50109"/>
    </source>
</evidence>
<dbReference type="Gene3D" id="1.10.287.130">
    <property type="match status" value="1"/>
</dbReference>
<dbReference type="GO" id="GO:0000155">
    <property type="term" value="F:phosphorelay sensor kinase activity"/>
    <property type="evidence" value="ECO:0007669"/>
    <property type="project" value="InterPro"/>
</dbReference>
<comment type="subunit">
    <text evidence="9">At low DSF concentrations, interacts with RpfF.</text>
</comment>
<keyword evidence="5" id="KW-0547">Nucleotide-binding</keyword>
<dbReference type="Pfam" id="PF00512">
    <property type="entry name" value="HisKA"/>
    <property type="match status" value="1"/>
</dbReference>